<accession>A0A5N5QH41</accession>
<dbReference type="PANTHER" id="PTHR37402">
    <property type="entry name" value="GRAM DOMAIN-CONTAINING PROTEIN 4"/>
    <property type="match status" value="1"/>
</dbReference>
<feature type="region of interest" description="Disordered" evidence="1">
    <location>
        <begin position="311"/>
        <end position="343"/>
    </location>
</feature>
<feature type="compositionally biased region" description="Polar residues" evidence="1">
    <location>
        <begin position="202"/>
        <end position="211"/>
    </location>
</feature>
<feature type="compositionally biased region" description="Basic and acidic residues" evidence="1">
    <location>
        <begin position="632"/>
        <end position="641"/>
    </location>
</feature>
<feature type="compositionally biased region" description="Polar residues" evidence="1">
    <location>
        <begin position="328"/>
        <end position="341"/>
    </location>
</feature>
<dbReference type="OrthoDB" id="1708389at2759"/>
<feature type="region of interest" description="Disordered" evidence="1">
    <location>
        <begin position="1"/>
        <end position="120"/>
    </location>
</feature>
<keyword evidence="2" id="KW-0472">Membrane</keyword>
<feature type="region of interest" description="Disordered" evidence="1">
    <location>
        <begin position="632"/>
        <end position="692"/>
    </location>
</feature>
<gene>
    <name evidence="3" type="ORF">CTheo_5484</name>
</gene>
<proteinExistence type="predicted"/>
<feature type="region of interest" description="Disordered" evidence="1">
    <location>
        <begin position="191"/>
        <end position="269"/>
    </location>
</feature>
<dbReference type="GO" id="GO:0006915">
    <property type="term" value="P:apoptotic process"/>
    <property type="evidence" value="ECO:0007669"/>
    <property type="project" value="InterPro"/>
</dbReference>
<keyword evidence="2" id="KW-1133">Transmembrane helix</keyword>
<evidence type="ECO:0000256" key="1">
    <source>
        <dbReference type="SAM" id="MobiDB-lite"/>
    </source>
</evidence>
<reference evidence="3 4" key="1">
    <citation type="journal article" date="2019" name="Fungal Biol. Biotechnol.">
        <title>Draft genome sequence of fastidious pathogen Ceratobasidium theobromae, which causes vascular-streak dieback in Theobroma cacao.</title>
        <authorList>
            <person name="Ali S.S."/>
            <person name="Asman A."/>
            <person name="Shao J."/>
            <person name="Firmansyah A.P."/>
            <person name="Susilo A.W."/>
            <person name="Rosmana A."/>
            <person name="McMahon P."/>
            <person name="Junaid M."/>
            <person name="Guest D."/>
            <person name="Kheng T.Y."/>
            <person name="Meinhardt L.W."/>
            <person name="Bailey B.A."/>
        </authorList>
    </citation>
    <scope>NUCLEOTIDE SEQUENCE [LARGE SCALE GENOMIC DNA]</scope>
    <source>
        <strain evidence="3 4">CT2</strain>
    </source>
</reference>
<dbReference type="AlphaFoldDB" id="A0A5N5QH41"/>
<sequence length="848" mass="91976">MATRFVAPSPEPYSSKRHSVSNTPSSISKRDYLPPPTHPALTRPRSVTGPDPIGVLNRASHSPSPSPWPVPPLPHRRSPGPSPTADQWTDRQTLSAISPPQNTLSNGGSDPILPTPTPTVSVLSTEASAPTVLVTPVAISDSSDILDNEPALWKEETVPPYSSQPNLPSQVLQPVAEPSVSWSGIPDLGGLRGGHVGLGPQFQGNNPISSVPRTPPPQHPNRQPSPSPSSTNAPVLRNRAQSSTAVGSAIDPSASAQIRPEPLRRGSGASVLTLNNANLTDDQLRTMYDAEEMERYLRLFASRVNEVAIDPDHPDLHTPACEDDEDWTTASSHPLGRTNSLPPHLANPRTPFEFAAALVYPYIAQQPRPPRDGSKRKFKLTRASSAAQRLYLAAYPAYVPTLIYLWHLSTWRNPRQSALWCAIYWIAWACGLLSPLIVGRLLYALISGGTVTREEIRRKREAAKEAEKLGKAIKGGIPGVGMSGELGFWEVTKLVTGVGKKRGKKVKAAAEQMSNPTGLQLDGVDAEDVEDWKVMLVDLAEELADLHERIKNIFLHRRPEVTSIYIILLSLLFVGTLVVQNTSKFVTFSLGFWFWFVPPVIQQLPGTPAPFSAAPTDAEVAMELISQRVARGERVTPERIPKRPKRKTNTTDSKLGLTSQSTLDVTESSLRPSPSMLSLIDDGSSTDDEHGEAGLIVPINAPNSSSSQEDKVRASAVNAWNWVGRAMKYVDDTRGVKGPNAVHASPEQSFPAQHGSRPGMLMITSTSLTFNPLFPSNASTPSGTAQDTKTIKVDIQDLRGVRKTSLGGLVMRFAKGGAVVEERFLFVVGRDEAFARLVGWGGARWKNV</sequence>
<feature type="compositionally biased region" description="Low complexity" evidence="1">
    <location>
        <begin position="668"/>
        <end position="679"/>
    </location>
</feature>
<comment type="caution">
    <text evidence="3">The sequence shown here is derived from an EMBL/GenBank/DDBJ whole genome shotgun (WGS) entry which is preliminary data.</text>
</comment>
<keyword evidence="4" id="KW-1185">Reference proteome</keyword>
<feature type="compositionally biased region" description="Pro residues" evidence="1">
    <location>
        <begin position="64"/>
        <end position="73"/>
    </location>
</feature>
<dbReference type="Proteomes" id="UP000383932">
    <property type="component" value="Unassembled WGS sequence"/>
</dbReference>
<name>A0A5N5QH41_9AGAM</name>
<feature type="compositionally biased region" description="Polar residues" evidence="1">
    <location>
        <begin position="650"/>
        <end position="667"/>
    </location>
</feature>
<organism evidence="3 4">
    <name type="scientific">Ceratobasidium theobromae</name>
    <dbReference type="NCBI Taxonomy" id="1582974"/>
    <lineage>
        <taxon>Eukaryota</taxon>
        <taxon>Fungi</taxon>
        <taxon>Dikarya</taxon>
        <taxon>Basidiomycota</taxon>
        <taxon>Agaricomycotina</taxon>
        <taxon>Agaricomycetes</taxon>
        <taxon>Cantharellales</taxon>
        <taxon>Ceratobasidiaceae</taxon>
        <taxon>Ceratobasidium</taxon>
    </lineage>
</organism>
<feature type="transmembrane region" description="Helical" evidence="2">
    <location>
        <begin position="422"/>
        <end position="443"/>
    </location>
</feature>
<feature type="compositionally biased region" description="Polar residues" evidence="1">
    <location>
        <begin position="84"/>
        <end position="108"/>
    </location>
</feature>
<dbReference type="EMBL" id="SSOP01000125">
    <property type="protein sequence ID" value="KAB5591072.1"/>
    <property type="molecule type" value="Genomic_DNA"/>
</dbReference>
<evidence type="ECO:0000313" key="4">
    <source>
        <dbReference type="Proteomes" id="UP000383932"/>
    </source>
</evidence>
<keyword evidence="2 3" id="KW-0812">Transmembrane</keyword>
<protein>
    <submittedName>
        <fullName evidence="3">Transmembrane protein</fullName>
    </submittedName>
</protein>
<feature type="compositionally biased region" description="Pro residues" evidence="1">
    <location>
        <begin position="213"/>
        <end position="227"/>
    </location>
</feature>
<dbReference type="InterPro" id="IPR037847">
    <property type="entry name" value="GRAMDC4"/>
</dbReference>
<evidence type="ECO:0000256" key="2">
    <source>
        <dbReference type="SAM" id="Phobius"/>
    </source>
</evidence>
<feature type="transmembrane region" description="Helical" evidence="2">
    <location>
        <begin position="561"/>
        <end position="579"/>
    </location>
</feature>
<feature type="transmembrane region" description="Helical" evidence="2">
    <location>
        <begin position="390"/>
        <end position="407"/>
    </location>
</feature>
<evidence type="ECO:0000313" key="3">
    <source>
        <dbReference type="EMBL" id="KAB5591072.1"/>
    </source>
</evidence>
<dbReference type="PANTHER" id="PTHR37402:SF1">
    <property type="entry name" value="GRAM DOMAIN-CONTAINING PROTEIN 4"/>
    <property type="match status" value="1"/>
</dbReference>